<evidence type="ECO:0000313" key="1">
    <source>
        <dbReference type="EMBL" id="BCX67274.1"/>
    </source>
</evidence>
<dbReference type="SUPFAM" id="SSF102588">
    <property type="entry name" value="LmbE-like"/>
    <property type="match status" value="1"/>
</dbReference>
<protein>
    <submittedName>
        <fullName evidence="1">PIG-L family deacetylase</fullName>
    </submittedName>
</protein>
<dbReference type="EMBL" id="AP017423">
    <property type="protein sequence ID" value="BCX67274.1"/>
    <property type="molecule type" value="Genomic_DNA"/>
</dbReference>
<dbReference type="RefSeq" id="WP_096512459.1">
    <property type="nucleotide sequence ID" value="NZ_AP017423.2"/>
</dbReference>
<accession>A0ABM7RNK8</accession>
<evidence type="ECO:0000313" key="2">
    <source>
        <dbReference type="Proteomes" id="UP000218595"/>
    </source>
</evidence>
<dbReference type="Proteomes" id="UP000218595">
    <property type="component" value="Chromosome"/>
</dbReference>
<dbReference type="InterPro" id="IPR003737">
    <property type="entry name" value="GlcNAc_PI_deacetylase-related"/>
</dbReference>
<organism evidence="1 2">
    <name type="scientific">Pseudomonas izuensis</name>
    <dbReference type="NCBI Taxonomy" id="2684212"/>
    <lineage>
        <taxon>Bacteria</taxon>
        <taxon>Pseudomonadati</taxon>
        <taxon>Pseudomonadota</taxon>
        <taxon>Gammaproteobacteria</taxon>
        <taxon>Pseudomonadales</taxon>
        <taxon>Pseudomonadaceae</taxon>
        <taxon>Pseudomonas</taxon>
    </lineage>
</organism>
<dbReference type="Pfam" id="PF02585">
    <property type="entry name" value="PIG-L"/>
    <property type="match status" value="1"/>
</dbReference>
<gene>
    <name evidence="1" type="ORF">LAB08_R19090</name>
</gene>
<sequence>MLLPIPKRLTVISPHLDDAVFSCGCLLAESRDALVITVFAGVPDPEIAAPAWDIATGFSSGYQAVLARRDEDTESMRRLGARNEWLSFWDSQYGRSYQTTDLVPALKTIIEQRGGTVLMPMGLRHPDHLLTSNACLAVREALRLAQQYTEDGVPDHPMNWFVYEEATYRQFPGLVITRLAAWKQAGLTMRAVKFPTSSIIKKAYAVGAYQSQLPLFGTAKRADMGSPERYWQLDYEQPLQR</sequence>
<reference evidence="1 2" key="1">
    <citation type="submission" date="2016-04" db="EMBL/GenBank/DDBJ databases">
        <title>Complete genome sequence of Pseudomonas sp. LAB-08 isolated from TCE contaminated aquifer soil.</title>
        <authorList>
            <person name="Dohra H."/>
            <person name="Suzuki K."/>
            <person name="Fatma A."/>
            <person name="Inuzuka Y."/>
            <person name="Honjo M."/>
            <person name="Tashiro Y."/>
            <person name="Futamata H."/>
        </authorList>
    </citation>
    <scope>NUCLEOTIDE SEQUENCE [LARGE SCALE GENOMIC DNA]</scope>
    <source>
        <strain evidence="1 2">LAB-08</strain>
    </source>
</reference>
<keyword evidence="2" id="KW-1185">Reference proteome</keyword>
<dbReference type="InterPro" id="IPR024078">
    <property type="entry name" value="LmbE-like_dom_sf"/>
</dbReference>
<name>A0ABM7RNK8_9PSED</name>
<dbReference type="Gene3D" id="3.40.50.10320">
    <property type="entry name" value="LmbE-like"/>
    <property type="match status" value="1"/>
</dbReference>
<proteinExistence type="predicted"/>